<evidence type="ECO:0000313" key="7">
    <source>
        <dbReference type="EMBL" id="KAH9635787.1"/>
    </source>
</evidence>
<comment type="caution">
    <text evidence="7">The sequence shown here is derived from an EMBL/GenBank/DDBJ whole genome shotgun (WGS) entry which is preliminary data.</text>
</comment>
<accession>A0A922MF66</accession>
<evidence type="ECO:0000256" key="2">
    <source>
        <dbReference type="ARBA" id="ARBA00022473"/>
    </source>
</evidence>
<protein>
    <recommendedName>
        <fullName evidence="9">Protein inturned</fullName>
    </recommendedName>
</protein>
<proteinExistence type="predicted"/>
<name>A0A922MF66_SPOEX</name>
<dbReference type="InterPro" id="IPR043987">
    <property type="entry name" value="CCZ1/INTU/HSP4_longin_1"/>
</dbReference>
<sequence length="600" mass="68254">MNNYKTKVSYDSPCDSDNDWTNSSDDSKYSDSESSVPEWDSDVGEDGELVYIKIKNDNETTDFTKTPLLENCETFKLRNNFKRSSTRRSTKGKVSKSMIFSSEKNCQIEKLFGLSLETHADGKTLTVADFLTEARAIYTPKVEKGYYLLKINGIEVNSYNINNILQRVVEDHNSPRLTFQVPTEGHKVDLERLLKSKTAPENSLTHLLKESLCSVLYICCNDIEYNSNDDKGVLYCYPRPFNQNFLYNTRGAYVTLNHLAPKSLGTSEPTTSTVLHNNSLINITYTSHYNDLLLVAFPNKEVDLFAAKKVIADIVRLLEFLYGSLKSSFTKPNNVDKLDSLFARVFVTLVINSRGNKENDGKNAGLYFEDMLAAHSVTLPLEVKVQVDDAITELEAADYREWTDDIENFQRLYTVIGSCLYYSGHLLSSHLQDEDLKEINAYLRLNGILKLSTEKELEKLVVWREVFINEHRKQNKNDGNEFRISDGRWFLLTVGKGHFVLSTLMEAGGCTEDAVGVTPPSPFYVEECESCLELLYDVGLNKYLVSLFSSNSQPQVETSPEYLTNSKTRLDTQNINPEIIKTYREAASQFFRTNQCGIEY</sequence>
<evidence type="ECO:0008006" key="9">
    <source>
        <dbReference type="Google" id="ProtNLM"/>
    </source>
</evidence>
<dbReference type="InterPro" id="IPR043988">
    <property type="entry name" value="CCZ1/INTU_longin_2"/>
</dbReference>
<dbReference type="GO" id="GO:0001736">
    <property type="term" value="P:establishment of planar polarity"/>
    <property type="evidence" value="ECO:0007669"/>
    <property type="project" value="InterPro"/>
</dbReference>
<evidence type="ECO:0000259" key="5">
    <source>
        <dbReference type="Pfam" id="PF19031"/>
    </source>
</evidence>
<dbReference type="GO" id="GO:0005929">
    <property type="term" value="C:cilium"/>
    <property type="evidence" value="ECO:0007669"/>
    <property type="project" value="TreeGrafter"/>
</dbReference>
<dbReference type="Proteomes" id="UP000814243">
    <property type="component" value="Unassembled WGS sequence"/>
</dbReference>
<dbReference type="GO" id="GO:0060271">
    <property type="term" value="P:cilium assembly"/>
    <property type="evidence" value="ECO:0007669"/>
    <property type="project" value="InterPro"/>
</dbReference>
<dbReference type="EMBL" id="JACEFF010000529">
    <property type="protein sequence ID" value="KAH9635787.1"/>
    <property type="molecule type" value="Genomic_DNA"/>
</dbReference>
<dbReference type="GO" id="GO:0007399">
    <property type="term" value="P:nervous system development"/>
    <property type="evidence" value="ECO:0007669"/>
    <property type="project" value="TreeGrafter"/>
</dbReference>
<keyword evidence="3" id="KW-0963">Cytoplasm</keyword>
<reference evidence="7" key="1">
    <citation type="journal article" date="2021" name="G3 (Bethesda)">
        <title>Genome and transcriptome analysis of the beet armyworm Spodoptera exigua reveals targets for pest control. .</title>
        <authorList>
            <person name="Simon S."/>
            <person name="Breeschoten T."/>
            <person name="Jansen H.J."/>
            <person name="Dirks R.P."/>
            <person name="Schranz M.E."/>
            <person name="Ros V.I.D."/>
        </authorList>
    </citation>
    <scope>NUCLEOTIDE SEQUENCE</scope>
    <source>
        <strain evidence="7">TB_SE_WUR_2020</strain>
    </source>
</reference>
<feature type="domain" description="CCZ1/INTU/HSP4 first Longin" evidence="5">
    <location>
        <begin position="227"/>
        <end position="323"/>
    </location>
</feature>
<feature type="domain" description="CCZ1/INTU second Longin" evidence="6">
    <location>
        <begin position="415"/>
        <end position="533"/>
    </location>
</feature>
<dbReference type="GO" id="GO:0016192">
    <property type="term" value="P:vesicle-mediated transport"/>
    <property type="evidence" value="ECO:0007669"/>
    <property type="project" value="InterPro"/>
</dbReference>
<dbReference type="Pfam" id="PF19031">
    <property type="entry name" value="Intu_longin_1"/>
    <property type="match status" value="1"/>
</dbReference>
<dbReference type="InterPro" id="IPR039151">
    <property type="entry name" value="INTU"/>
</dbReference>
<dbReference type="AlphaFoldDB" id="A0A922MF66"/>
<evidence type="ECO:0000256" key="1">
    <source>
        <dbReference type="ARBA" id="ARBA00004496"/>
    </source>
</evidence>
<dbReference type="PANTHER" id="PTHR21082:SF4">
    <property type="entry name" value="PROTEIN INTURNED"/>
    <property type="match status" value="1"/>
</dbReference>
<keyword evidence="2" id="KW-0217">Developmental protein</keyword>
<dbReference type="PANTHER" id="PTHR21082">
    <property type="entry name" value="PROTEIN INTURNED"/>
    <property type="match status" value="1"/>
</dbReference>
<dbReference type="GO" id="GO:0005737">
    <property type="term" value="C:cytoplasm"/>
    <property type="evidence" value="ECO:0007669"/>
    <property type="project" value="UniProtKB-SubCell"/>
</dbReference>
<feature type="region of interest" description="Disordered" evidence="4">
    <location>
        <begin position="1"/>
        <end position="42"/>
    </location>
</feature>
<evidence type="ECO:0000313" key="8">
    <source>
        <dbReference type="Proteomes" id="UP000814243"/>
    </source>
</evidence>
<evidence type="ECO:0000256" key="3">
    <source>
        <dbReference type="ARBA" id="ARBA00022490"/>
    </source>
</evidence>
<organism evidence="7 8">
    <name type="scientific">Spodoptera exigua</name>
    <name type="common">Beet armyworm</name>
    <name type="synonym">Noctua fulgens</name>
    <dbReference type="NCBI Taxonomy" id="7107"/>
    <lineage>
        <taxon>Eukaryota</taxon>
        <taxon>Metazoa</taxon>
        <taxon>Ecdysozoa</taxon>
        <taxon>Arthropoda</taxon>
        <taxon>Hexapoda</taxon>
        <taxon>Insecta</taxon>
        <taxon>Pterygota</taxon>
        <taxon>Neoptera</taxon>
        <taxon>Endopterygota</taxon>
        <taxon>Lepidoptera</taxon>
        <taxon>Glossata</taxon>
        <taxon>Ditrysia</taxon>
        <taxon>Noctuoidea</taxon>
        <taxon>Noctuidae</taxon>
        <taxon>Amphipyrinae</taxon>
        <taxon>Spodoptera</taxon>
    </lineage>
</organism>
<evidence type="ECO:0000256" key="4">
    <source>
        <dbReference type="SAM" id="MobiDB-lite"/>
    </source>
</evidence>
<dbReference type="Pfam" id="PF19032">
    <property type="entry name" value="Intu_longin_2"/>
    <property type="match status" value="1"/>
</dbReference>
<gene>
    <name evidence="7" type="ORF">HF086_001786</name>
</gene>
<evidence type="ECO:0000259" key="6">
    <source>
        <dbReference type="Pfam" id="PF19032"/>
    </source>
</evidence>
<comment type="subcellular location">
    <subcellularLocation>
        <location evidence="1">Cytoplasm</location>
    </subcellularLocation>
</comment>